<evidence type="ECO:0000313" key="3">
    <source>
        <dbReference type="Proteomes" id="UP000799439"/>
    </source>
</evidence>
<accession>A0A9P4MBU5</accession>
<protein>
    <submittedName>
        <fullName evidence="2">Uncharacterized protein</fullName>
    </submittedName>
</protein>
<dbReference type="EMBL" id="ML996094">
    <property type="protein sequence ID" value="KAF2147975.1"/>
    <property type="molecule type" value="Genomic_DNA"/>
</dbReference>
<dbReference type="AlphaFoldDB" id="A0A9P4MBU5"/>
<feature type="region of interest" description="Disordered" evidence="1">
    <location>
        <begin position="257"/>
        <end position="320"/>
    </location>
</feature>
<name>A0A9P4MBU5_9PEZI</name>
<comment type="caution">
    <text evidence="2">The sequence shown here is derived from an EMBL/GenBank/DDBJ whole genome shotgun (WGS) entry which is preliminary data.</text>
</comment>
<proteinExistence type="predicted"/>
<feature type="compositionally biased region" description="Basic and acidic residues" evidence="1">
    <location>
        <begin position="274"/>
        <end position="312"/>
    </location>
</feature>
<reference evidence="2" key="1">
    <citation type="journal article" date="2020" name="Stud. Mycol.">
        <title>101 Dothideomycetes genomes: a test case for predicting lifestyles and emergence of pathogens.</title>
        <authorList>
            <person name="Haridas S."/>
            <person name="Albert R."/>
            <person name="Binder M."/>
            <person name="Bloem J."/>
            <person name="Labutti K."/>
            <person name="Salamov A."/>
            <person name="Andreopoulos B."/>
            <person name="Baker S."/>
            <person name="Barry K."/>
            <person name="Bills G."/>
            <person name="Bluhm B."/>
            <person name="Cannon C."/>
            <person name="Castanera R."/>
            <person name="Culley D."/>
            <person name="Daum C."/>
            <person name="Ezra D."/>
            <person name="Gonzalez J."/>
            <person name="Henrissat B."/>
            <person name="Kuo A."/>
            <person name="Liang C."/>
            <person name="Lipzen A."/>
            <person name="Lutzoni F."/>
            <person name="Magnuson J."/>
            <person name="Mondo S."/>
            <person name="Nolan M."/>
            <person name="Ohm R."/>
            <person name="Pangilinan J."/>
            <person name="Park H.-J."/>
            <person name="Ramirez L."/>
            <person name="Alfaro M."/>
            <person name="Sun H."/>
            <person name="Tritt A."/>
            <person name="Yoshinaga Y."/>
            <person name="Zwiers L.-H."/>
            <person name="Turgeon B."/>
            <person name="Goodwin S."/>
            <person name="Spatafora J."/>
            <person name="Crous P."/>
            <person name="Grigoriev I."/>
        </authorList>
    </citation>
    <scope>NUCLEOTIDE SEQUENCE</scope>
    <source>
        <strain evidence="2">CBS 260.36</strain>
    </source>
</reference>
<organism evidence="2 3">
    <name type="scientific">Myriangium duriaei CBS 260.36</name>
    <dbReference type="NCBI Taxonomy" id="1168546"/>
    <lineage>
        <taxon>Eukaryota</taxon>
        <taxon>Fungi</taxon>
        <taxon>Dikarya</taxon>
        <taxon>Ascomycota</taxon>
        <taxon>Pezizomycotina</taxon>
        <taxon>Dothideomycetes</taxon>
        <taxon>Dothideomycetidae</taxon>
        <taxon>Myriangiales</taxon>
        <taxon>Myriangiaceae</taxon>
        <taxon>Myriangium</taxon>
    </lineage>
</organism>
<dbReference type="Proteomes" id="UP000799439">
    <property type="component" value="Unassembled WGS sequence"/>
</dbReference>
<evidence type="ECO:0000313" key="2">
    <source>
        <dbReference type="EMBL" id="KAF2147975.1"/>
    </source>
</evidence>
<keyword evidence="3" id="KW-1185">Reference proteome</keyword>
<sequence>MSHLAFEDAIEPSSHLTADTTIDAFYILTPSPLPQPKLQSMALPTFKPIRYLPRCPRRQLPTEKHIASADLVDICIAIEVINQWISWWLFSKRTKVHPAAQEYCDAQLAQCTRVLEQARWKKGAVTRAIVPAAMREETEFCVRSEELLSEYSHTWNWAQIMPARFNRRSVCCPENRGPCHICHTLSRHGTRVLMLRPTQSQQTLPIMLRRPVAPERPMPKLGDIPFANLERLMQINAAALDWYLYWIAMRRDAIDSGDNEGLKDATSWSSVQAAERERRDEQAAREQRGRGQTMDRREQSQGRKRSQTEEKRKRSRVRWA</sequence>
<evidence type="ECO:0000256" key="1">
    <source>
        <dbReference type="SAM" id="MobiDB-lite"/>
    </source>
</evidence>
<gene>
    <name evidence="2" type="ORF">K461DRAFT_272169</name>
</gene>